<dbReference type="AlphaFoldDB" id="A0AAW6VHC8"/>
<name>A0AAW6VHC8_9BACT</name>
<dbReference type="RefSeq" id="WP_152059640.1">
    <property type="nucleotide sequence ID" value="NZ_CABVSN010000003.1"/>
</dbReference>
<comment type="caution">
    <text evidence="1">The sequence shown here is derived from an EMBL/GenBank/DDBJ whole genome shotgun (WGS) entry which is preliminary data.</text>
</comment>
<evidence type="ECO:0000313" key="1">
    <source>
        <dbReference type="EMBL" id="MDK2041265.1"/>
    </source>
</evidence>
<dbReference type="CDD" id="cd07822">
    <property type="entry name" value="SRPBCC_4"/>
    <property type="match status" value="1"/>
</dbReference>
<dbReference type="PANTHER" id="PTHR36166:SF1">
    <property type="entry name" value="SRPBCC DOMAIN-CONTAINING PROTEIN"/>
    <property type="match status" value="1"/>
</dbReference>
<reference evidence="1" key="2">
    <citation type="submission" date="2023-02" db="EMBL/GenBank/DDBJ databases">
        <authorList>
            <person name="Concha-Toloza M."/>
            <person name="Lopez-Cantillo M."/>
            <person name="Molina-Mora J."/>
            <person name="Collado L."/>
        </authorList>
    </citation>
    <scope>NUCLEOTIDE SEQUENCE</scope>
    <source>
        <strain evidence="1">FR1p153A2</strain>
    </source>
</reference>
<protein>
    <submittedName>
        <fullName evidence="1">SRPBCC domain-containing protein</fullName>
    </submittedName>
</protein>
<dbReference type="Gene3D" id="3.30.530.20">
    <property type="match status" value="1"/>
</dbReference>
<accession>A0AAW6VHC8</accession>
<dbReference type="PANTHER" id="PTHR36166">
    <property type="entry name" value="CHROMOSOME 9, WHOLE GENOME SHOTGUN SEQUENCE"/>
    <property type="match status" value="1"/>
</dbReference>
<organism evidence="1 2">
    <name type="scientific">Aliarcobacter butzleri</name>
    <dbReference type="NCBI Taxonomy" id="28197"/>
    <lineage>
        <taxon>Bacteria</taxon>
        <taxon>Pseudomonadati</taxon>
        <taxon>Campylobacterota</taxon>
        <taxon>Epsilonproteobacteria</taxon>
        <taxon>Campylobacterales</taxon>
        <taxon>Arcobacteraceae</taxon>
        <taxon>Aliarcobacter</taxon>
    </lineage>
</organism>
<proteinExistence type="predicted"/>
<evidence type="ECO:0000313" key="2">
    <source>
        <dbReference type="Proteomes" id="UP001237501"/>
    </source>
</evidence>
<dbReference type="Proteomes" id="UP001237501">
    <property type="component" value="Unassembled WGS sequence"/>
</dbReference>
<dbReference type="InterPro" id="IPR023393">
    <property type="entry name" value="START-like_dom_sf"/>
</dbReference>
<sequence length="144" mass="16923">MFTNEIETSIKINSKADKIWQELINFEEYKNWNPSIIDIIGELGKNKTLKIVVKIDEKTMIFKPIVLECEENKELRWLGKLLFNGIFDGEHYFLIKENIDGTCTFIQGEKFSGILIPFFGKMILKTKKGFEVMNQELKKRVERV</sequence>
<dbReference type="EMBL" id="JAQTJK010000005">
    <property type="protein sequence ID" value="MDK2041265.1"/>
    <property type="molecule type" value="Genomic_DNA"/>
</dbReference>
<gene>
    <name evidence="1" type="ORF">PT517_05645</name>
</gene>
<dbReference type="SUPFAM" id="SSF55961">
    <property type="entry name" value="Bet v1-like"/>
    <property type="match status" value="1"/>
</dbReference>
<reference evidence="1" key="1">
    <citation type="journal article" date="2023" name="Antibiotics">
        <title>Genomic Characterization of Antibiotic-Resistant Campylobacterales Isolated from Chilean Poultry Meat.</title>
        <authorList>
            <person name="Concha-Toloza M."/>
            <person name="Lopez-Cantillo M."/>
            <person name="Molina-Mora J.A."/>
            <person name="Collado L."/>
        </authorList>
    </citation>
    <scope>NUCLEOTIDE SEQUENCE</scope>
    <source>
        <strain evidence="1">FR1p153A2</strain>
    </source>
</reference>